<protein>
    <submittedName>
        <fullName evidence="1">Uncharacterized protein</fullName>
    </submittedName>
</protein>
<name>A0ABT1U9J2_9GAMM</name>
<dbReference type="Proteomes" id="UP001524586">
    <property type="component" value="Unassembled WGS sequence"/>
</dbReference>
<proteinExistence type="predicted"/>
<organism evidence="1 2">
    <name type="scientific">Methylomonas rivi</name>
    <dbReference type="NCBI Taxonomy" id="2952226"/>
    <lineage>
        <taxon>Bacteria</taxon>
        <taxon>Pseudomonadati</taxon>
        <taxon>Pseudomonadota</taxon>
        <taxon>Gammaproteobacteria</taxon>
        <taxon>Methylococcales</taxon>
        <taxon>Methylococcaceae</taxon>
        <taxon>Methylomonas</taxon>
    </lineage>
</organism>
<dbReference type="EMBL" id="JANIBK010000175">
    <property type="protein sequence ID" value="MCQ8130531.1"/>
    <property type="molecule type" value="Genomic_DNA"/>
</dbReference>
<accession>A0ABT1U9J2</accession>
<gene>
    <name evidence="1" type="ORF">NP596_18875</name>
</gene>
<evidence type="ECO:0000313" key="1">
    <source>
        <dbReference type="EMBL" id="MCQ8130531.1"/>
    </source>
</evidence>
<dbReference type="RefSeq" id="WP_256616954.1">
    <property type="nucleotide sequence ID" value="NZ_JANIBK010000175.1"/>
</dbReference>
<reference evidence="1 2" key="1">
    <citation type="submission" date="2022-07" db="EMBL/GenBank/DDBJ databases">
        <title>Methylomonas rivi sp. nov., Methylomonas rosea sp. nov., Methylomonas aureus sp. nov. and Methylomonas subterranea sp. nov., four novel methanotrophs isolated from a freshwater creek and the deep terrestrial subsurface.</title>
        <authorList>
            <person name="Abin C."/>
            <person name="Sankaranarayanan K."/>
            <person name="Garner C."/>
            <person name="Sindelar R."/>
            <person name="Kotary K."/>
            <person name="Garner R."/>
            <person name="Barclay S."/>
            <person name="Lawson P."/>
            <person name="Krumholz L."/>
        </authorList>
    </citation>
    <scope>NUCLEOTIDE SEQUENCE [LARGE SCALE GENOMIC DNA]</scope>
    <source>
        <strain evidence="1 2">WSC-6</strain>
    </source>
</reference>
<keyword evidence="2" id="KW-1185">Reference proteome</keyword>
<evidence type="ECO:0000313" key="2">
    <source>
        <dbReference type="Proteomes" id="UP001524586"/>
    </source>
</evidence>
<sequence>MLAESGQRDRYAVSAEVSRISGKDVSKNMLDAYASPARIEHSLPFWLAPVLEEVCSSHVLTNWLVDSRE</sequence>
<comment type="caution">
    <text evidence="1">The sequence shown here is derived from an EMBL/GenBank/DDBJ whole genome shotgun (WGS) entry which is preliminary data.</text>
</comment>